<proteinExistence type="predicted"/>
<dbReference type="Gene3D" id="3.40.50.1820">
    <property type="entry name" value="alpha/beta hydrolase"/>
    <property type="match status" value="1"/>
</dbReference>
<keyword evidence="1" id="KW-0732">Signal</keyword>
<dbReference type="Proteomes" id="UP000007564">
    <property type="component" value="Chromosome"/>
</dbReference>
<sequence length="384" mass="41457">MTGTPRAPMVSGLFRIGALLAAGLLCGGAWAQDAEADPYGDPIVAPRAAPPQWKPLKIGPPGHRYAFPLYSSKNLERDDLRGIRRLVIVLHGVKRNAASIHGTVTALFAANPERAEDTLVIAPKFASAIDAGFAAMPAWRRASWEDGELSMQARGRPAPVSSLQVLDDLLRELSDSSRLPALRTIVLAGHSGGAQLVQRYAVLNSLDETLRREGLTLQYVVANPSSYLYLSPERPRADGKGHAPYERGICPTYNQYKYGLDHLPAYARGLDPASLPARYAQRHVTYLLGSADNNPEHQLLDKSCGAEAQGATRLARGLGYWRYEAGVLAPRLPRSVAWHHDAQEVVDAGHDAAQMFSSSCGARALLGDRSAPLPDGPACLPARR</sequence>
<dbReference type="OrthoDB" id="1094867at2"/>
<dbReference type="RefSeq" id="WP_003818585.1">
    <property type="nucleotide sequence ID" value="NC_019382.1"/>
</dbReference>
<organism evidence="2 3">
    <name type="scientific">Bordetella bronchiseptica 253</name>
    <dbReference type="NCBI Taxonomy" id="568707"/>
    <lineage>
        <taxon>Bacteria</taxon>
        <taxon>Pseudomonadati</taxon>
        <taxon>Pseudomonadota</taxon>
        <taxon>Betaproteobacteria</taxon>
        <taxon>Burkholderiales</taxon>
        <taxon>Alcaligenaceae</taxon>
        <taxon>Bordetella</taxon>
    </lineage>
</organism>
<protein>
    <submittedName>
        <fullName evidence="2">Putative exported protein</fullName>
    </submittedName>
</protein>
<name>A0A0C6P0G2_BORBO</name>
<dbReference type="HOGENOM" id="CLU_023751_0_0_4"/>
<dbReference type="EMBL" id="HE965806">
    <property type="protein sequence ID" value="CCJ53016.1"/>
    <property type="molecule type" value="Genomic_DNA"/>
</dbReference>
<evidence type="ECO:0000256" key="1">
    <source>
        <dbReference type="SAM" id="SignalP"/>
    </source>
</evidence>
<feature type="signal peptide" evidence="1">
    <location>
        <begin position="1"/>
        <end position="31"/>
    </location>
</feature>
<dbReference type="SUPFAM" id="SSF53474">
    <property type="entry name" value="alpha/beta-Hydrolases"/>
    <property type="match status" value="1"/>
</dbReference>
<dbReference type="PANTHER" id="PTHR35560">
    <property type="entry name" value="BLL0132 PROTEIN"/>
    <property type="match status" value="1"/>
</dbReference>
<reference evidence="2 3" key="1">
    <citation type="journal article" date="2012" name="BMC Genomics">
        <title>Comparative genomics of the classical Bordetella subspecies: the evolution and exchange of virulence-associated diversity amongst closely related pathogens.</title>
        <authorList>
            <person name="Park J."/>
            <person name="Zhang Y."/>
            <person name="Buboltz A.M."/>
            <person name="Zhang X."/>
            <person name="Schuster S.C."/>
            <person name="Ahuja U."/>
            <person name="Liu M."/>
            <person name="Miller J.F."/>
            <person name="Sebaihia M."/>
            <person name="Bentley S.D."/>
            <person name="Parkhill J."/>
            <person name="Harvill E.T."/>
        </authorList>
    </citation>
    <scope>NUCLEOTIDE SEQUENCE [LARGE SCALE GENOMIC DNA]</scope>
    <source>
        <strain evidence="2 3">253</strain>
    </source>
</reference>
<accession>A0A0C6P0G2</accession>
<dbReference type="InterPro" id="IPR029058">
    <property type="entry name" value="AB_hydrolase_fold"/>
</dbReference>
<feature type="chain" id="PRO_5002189857" evidence="1">
    <location>
        <begin position="32"/>
        <end position="384"/>
    </location>
</feature>
<dbReference type="PANTHER" id="PTHR35560:SF3">
    <property type="entry name" value="PEPTIDASE S9 PROLYL OLIGOPEPTIDASE CATALYTIC DOMAIN-CONTAINING PROTEIN"/>
    <property type="match status" value="1"/>
</dbReference>
<gene>
    <name evidence="2" type="ORF">BN112_1098</name>
</gene>
<dbReference type="KEGG" id="bbh:BN112_1098"/>
<dbReference type="GeneID" id="93203579"/>
<dbReference type="AlphaFoldDB" id="A0A0C6P0G2"/>
<evidence type="ECO:0000313" key="2">
    <source>
        <dbReference type="EMBL" id="CCJ53016.1"/>
    </source>
</evidence>
<evidence type="ECO:0000313" key="3">
    <source>
        <dbReference type="Proteomes" id="UP000007564"/>
    </source>
</evidence>